<name>A0A8B6EXL7_MYTGA</name>
<organism evidence="1 2">
    <name type="scientific">Mytilus galloprovincialis</name>
    <name type="common">Mediterranean mussel</name>
    <dbReference type="NCBI Taxonomy" id="29158"/>
    <lineage>
        <taxon>Eukaryota</taxon>
        <taxon>Metazoa</taxon>
        <taxon>Spiralia</taxon>
        <taxon>Lophotrochozoa</taxon>
        <taxon>Mollusca</taxon>
        <taxon>Bivalvia</taxon>
        <taxon>Autobranchia</taxon>
        <taxon>Pteriomorphia</taxon>
        <taxon>Mytilida</taxon>
        <taxon>Mytiloidea</taxon>
        <taxon>Mytilidae</taxon>
        <taxon>Mytilinae</taxon>
        <taxon>Mytilus</taxon>
    </lineage>
</organism>
<keyword evidence="2" id="KW-1185">Reference proteome</keyword>
<accession>A0A8B6EXL7</accession>
<reference evidence="1" key="1">
    <citation type="submission" date="2018-11" db="EMBL/GenBank/DDBJ databases">
        <authorList>
            <person name="Alioto T."/>
            <person name="Alioto T."/>
        </authorList>
    </citation>
    <scope>NUCLEOTIDE SEQUENCE</scope>
</reference>
<proteinExistence type="predicted"/>
<protein>
    <submittedName>
        <fullName evidence="1">Uncharacterized protein</fullName>
    </submittedName>
</protein>
<sequence length="117" mass="13381">MTFNAQNPNTSNLNWFSKNNLYQSNFVDLTPCSTTNYFSAEGESIQDVVSRRFYISQQHLGCPNDFGWLCIAEKPDVCNWAQFSKYPVFMYTKQGRSWNRDAATADTLVISVSVDLL</sequence>
<gene>
    <name evidence="1" type="ORF">MGAL_10B007382</name>
</gene>
<dbReference type="Proteomes" id="UP000596742">
    <property type="component" value="Unassembled WGS sequence"/>
</dbReference>
<evidence type="ECO:0000313" key="1">
    <source>
        <dbReference type="EMBL" id="VDI41686.1"/>
    </source>
</evidence>
<comment type="caution">
    <text evidence="1">The sequence shown here is derived from an EMBL/GenBank/DDBJ whole genome shotgun (WGS) entry which is preliminary data.</text>
</comment>
<evidence type="ECO:0000313" key="2">
    <source>
        <dbReference type="Proteomes" id="UP000596742"/>
    </source>
</evidence>
<dbReference type="OrthoDB" id="6052682at2759"/>
<dbReference type="EMBL" id="UYJE01005931">
    <property type="protein sequence ID" value="VDI41686.1"/>
    <property type="molecule type" value="Genomic_DNA"/>
</dbReference>
<dbReference type="AlphaFoldDB" id="A0A8B6EXL7"/>